<sequence>VDTELCLWDSLVITASSRIIKSGNIVSGDVVPWSLKGPAIIRGATCSCVR</sequence>
<gene>
    <name evidence="1" type="ORF">DEBURN_LOCUS11103</name>
</gene>
<comment type="caution">
    <text evidence="1">The sequence shown here is derived from an EMBL/GenBank/DDBJ whole genome shotgun (WGS) entry which is preliminary data.</text>
</comment>
<accession>A0A9N9DFH5</accession>
<reference evidence="1" key="1">
    <citation type="submission" date="2021-06" db="EMBL/GenBank/DDBJ databases">
        <authorList>
            <person name="Kallberg Y."/>
            <person name="Tangrot J."/>
            <person name="Rosling A."/>
        </authorList>
    </citation>
    <scope>NUCLEOTIDE SEQUENCE</scope>
    <source>
        <strain evidence="1">AZ414A</strain>
    </source>
</reference>
<dbReference type="AlphaFoldDB" id="A0A9N9DFH5"/>
<dbReference type="EMBL" id="CAJVPK010004774">
    <property type="protein sequence ID" value="CAG8639422.1"/>
    <property type="molecule type" value="Genomic_DNA"/>
</dbReference>
<evidence type="ECO:0000313" key="1">
    <source>
        <dbReference type="EMBL" id="CAG8639422.1"/>
    </source>
</evidence>
<dbReference type="Proteomes" id="UP000789706">
    <property type="component" value="Unassembled WGS sequence"/>
</dbReference>
<protein>
    <submittedName>
        <fullName evidence="1">2855_t:CDS:1</fullName>
    </submittedName>
</protein>
<evidence type="ECO:0000313" key="2">
    <source>
        <dbReference type="Proteomes" id="UP000789706"/>
    </source>
</evidence>
<organism evidence="1 2">
    <name type="scientific">Diversispora eburnea</name>
    <dbReference type="NCBI Taxonomy" id="1213867"/>
    <lineage>
        <taxon>Eukaryota</taxon>
        <taxon>Fungi</taxon>
        <taxon>Fungi incertae sedis</taxon>
        <taxon>Mucoromycota</taxon>
        <taxon>Glomeromycotina</taxon>
        <taxon>Glomeromycetes</taxon>
        <taxon>Diversisporales</taxon>
        <taxon>Diversisporaceae</taxon>
        <taxon>Diversispora</taxon>
    </lineage>
</organism>
<keyword evidence="2" id="KW-1185">Reference proteome</keyword>
<feature type="non-terminal residue" evidence="1">
    <location>
        <position position="1"/>
    </location>
</feature>
<proteinExistence type="predicted"/>
<name>A0A9N9DFH5_9GLOM</name>